<feature type="domain" description="FecR protein" evidence="2">
    <location>
        <begin position="117"/>
        <end position="206"/>
    </location>
</feature>
<dbReference type="GO" id="GO:0016989">
    <property type="term" value="F:sigma factor antagonist activity"/>
    <property type="evidence" value="ECO:0007669"/>
    <property type="project" value="TreeGrafter"/>
</dbReference>
<evidence type="ECO:0008006" key="6">
    <source>
        <dbReference type="Google" id="ProtNLM"/>
    </source>
</evidence>
<dbReference type="Gene3D" id="2.60.120.1440">
    <property type="match status" value="1"/>
</dbReference>
<dbReference type="PANTHER" id="PTHR30273:SF2">
    <property type="entry name" value="PROTEIN FECR"/>
    <property type="match status" value="1"/>
</dbReference>
<evidence type="ECO:0000259" key="2">
    <source>
        <dbReference type="Pfam" id="PF04773"/>
    </source>
</evidence>
<comment type="caution">
    <text evidence="4">The sequence shown here is derived from an EMBL/GenBank/DDBJ whole genome shotgun (WGS) entry which is preliminary data.</text>
</comment>
<dbReference type="Proteomes" id="UP000006073">
    <property type="component" value="Unassembled WGS sequence"/>
</dbReference>
<dbReference type="InterPro" id="IPR006860">
    <property type="entry name" value="FecR"/>
</dbReference>
<dbReference type="STRING" id="1189612.A33Q_1097"/>
<keyword evidence="1" id="KW-0812">Transmembrane</keyword>
<accession>S2E831</accession>
<dbReference type="AlphaFoldDB" id="S2E831"/>
<keyword evidence="1" id="KW-1133">Transmembrane helix</keyword>
<dbReference type="Gene3D" id="3.55.50.30">
    <property type="match status" value="1"/>
</dbReference>
<keyword evidence="1" id="KW-0472">Membrane</keyword>
<dbReference type="eggNOG" id="COG3712">
    <property type="taxonomic scope" value="Bacteria"/>
</dbReference>
<dbReference type="InterPro" id="IPR012373">
    <property type="entry name" value="Ferrdict_sens_TM"/>
</dbReference>
<evidence type="ECO:0000256" key="1">
    <source>
        <dbReference type="SAM" id="Phobius"/>
    </source>
</evidence>
<keyword evidence="5" id="KW-1185">Reference proteome</keyword>
<dbReference type="Pfam" id="PF04773">
    <property type="entry name" value="FecR"/>
    <property type="match status" value="1"/>
</dbReference>
<dbReference type="PIRSF" id="PIRSF018266">
    <property type="entry name" value="FecR"/>
    <property type="match status" value="1"/>
</dbReference>
<gene>
    <name evidence="4" type="ORF">A33Q_1097</name>
</gene>
<evidence type="ECO:0000313" key="5">
    <source>
        <dbReference type="Proteomes" id="UP000006073"/>
    </source>
</evidence>
<sequence length="325" mass="37384">MQFDYRDYEKFHNGMMDRAEAAKFLEWLESPAGEKSFQKWVEDNWNEPSSVIRQNFCSTKGRETVKKIHFSLNLQNVAAALLLLLTAVFVFYFNKDSVPPAEYQTSIQPTDIIKSAPKGKKTTVTLSDGSKVYLNSESEIQYQSNFKDDRTLKLTGEAFFEVVSDSLRPFTVITNEISTQALGTSFNINAYREKKEIFIGLVSGKIVVESSKNTNDKFFVQPGEGIGYGLENEMLYKKEIDVKKIGQWKSGIIEFENMPLDEVLHLLERWYDVEIHIENGMRVPKELCTGKFKPHEYLTNVLESLSHAIDFDYSIENKKVILNFK</sequence>
<dbReference type="PANTHER" id="PTHR30273">
    <property type="entry name" value="PERIPLASMIC SIGNAL SENSOR AND SIGMA FACTOR ACTIVATOR FECR-RELATED"/>
    <property type="match status" value="1"/>
</dbReference>
<proteinExistence type="predicted"/>
<evidence type="ECO:0000313" key="4">
    <source>
        <dbReference type="EMBL" id="EOZ98443.1"/>
    </source>
</evidence>
<dbReference type="Pfam" id="PF16344">
    <property type="entry name" value="FecR_C"/>
    <property type="match status" value="1"/>
</dbReference>
<dbReference type="EMBL" id="ALWO02000023">
    <property type="protein sequence ID" value="EOZ98443.1"/>
    <property type="molecule type" value="Genomic_DNA"/>
</dbReference>
<evidence type="ECO:0000259" key="3">
    <source>
        <dbReference type="Pfam" id="PF16344"/>
    </source>
</evidence>
<feature type="domain" description="Protein FecR C-terminal" evidence="3">
    <location>
        <begin position="253"/>
        <end position="322"/>
    </location>
</feature>
<reference evidence="4 5" key="1">
    <citation type="journal article" date="2013" name="Genome Announc.">
        <title>Draft Genome Sequence of Indibacter alkaliphilus Strain LW1T, Isolated from Lonar Lake, a Haloalkaline Lake in the Buldana District of Maharashtra, India.</title>
        <authorList>
            <person name="Singh A."/>
            <person name="Kumar Jangir P."/>
            <person name="Sharma R."/>
            <person name="Singh A."/>
            <person name="Kumar Pinnaka A."/>
            <person name="Shivaji S."/>
        </authorList>
    </citation>
    <scope>NUCLEOTIDE SEQUENCE [LARGE SCALE GENOMIC DNA]</scope>
    <source>
        <strain evidence="5">CCUG 57479 / KCTC 22604 / LW1</strain>
    </source>
</reference>
<feature type="transmembrane region" description="Helical" evidence="1">
    <location>
        <begin position="70"/>
        <end position="93"/>
    </location>
</feature>
<dbReference type="InterPro" id="IPR032508">
    <property type="entry name" value="FecR_C"/>
</dbReference>
<organism evidence="4 5">
    <name type="scientific">Indibacter alkaliphilus (strain CCUG 57479 / KCTC 22604 / LW1)</name>
    <dbReference type="NCBI Taxonomy" id="1189612"/>
    <lineage>
        <taxon>Bacteria</taxon>
        <taxon>Pseudomonadati</taxon>
        <taxon>Bacteroidota</taxon>
        <taxon>Cytophagia</taxon>
        <taxon>Cytophagales</taxon>
        <taxon>Cyclobacteriaceae</taxon>
    </lineage>
</organism>
<name>S2E831_INDAL</name>
<protein>
    <recommendedName>
        <fullName evidence="6">FecR family protein</fullName>
    </recommendedName>
</protein>